<keyword evidence="1" id="KW-0479">Metal-binding</keyword>
<dbReference type="Gene3D" id="1.10.640.10">
    <property type="entry name" value="Haem peroxidase domain superfamily, animal type"/>
    <property type="match status" value="1"/>
</dbReference>
<keyword evidence="5" id="KW-0408">Iron</keyword>
<organism evidence="6 7">
    <name type="scientific">Nitrosomonas communis</name>
    <dbReference type="NCBI Taxonomy" id="44574"/>
    <lineage>
        <taxon>Bacteria</taxon>
        <taxon>Pseudomonadati</taxon>
        <taxon>Pseudomonadota</taxon>
        <taxon>Betaproteobacteria</taxon>
        <taxon>Nitrosomonadales</taxon>
        <taxon>Nitrosomonadaceae</taxon>
        <taxon>Nitrosomonas</taxon>
    </lineage>
</organism>
<dbReference type="Pfam" id="PF03098">
    <property type="entry name" value="An_peroxidase"/>
    <property type="match status" value="3"/>
</dbReference>
<name>A0A1H2R088_9PROT</name>
<dbReference type="InterPro" id="IPR037120">
    <property type="entry name" value="Haem_peroxidase_sf_animal"/>
</dbReference>
<evidence type="ECO:0000256" key="3">
    <source>
        <dbReference type="ARBA" id="ARBA00022964"/>
    </source>
</evidence>
<dbReference type="PROSITE" id="PS50292">
    <property type="entry name" value="PEROXIDASE_3"/>
    <property type="match status" value="1"/>
</dbReference>
<dbReference type="EMBL" id="FNNH01000003">
    <property type="protein sequence ID" value="SDW12284.1"/>
    <property type="molecule type" value="Genomic_DNA"/>
</dbReference>
<dbReference type="RefSeq" id="WP_083340112.1">
    <property type="nucleotide sequence ID" value="NZ_FNNH01000003.1"/>
</dbReference>
<proteinExistence type="predicted"/>
<evidence type="ECO:0000313" key="6">
    <source>
        <dbReference type="EMBL" id="SDW12284.1"/>
    </source>
</evidence>
<dbReference type="InterPro" id="IPR050783">
    <property type="entry name" value="Oxylipin_biosynth_metab"/>
</dbReference>
<dbReference type="PANTHER" id="PTHR11903:SF11">
    <property type="entry name" value="ALPHA-DIOXYGENASE 1"/>
    <property type="match status" value="1"/>
</dbReference>
<dbReference type="PANTHER" id="PTHR11903">
    <property type="entry name" value="PROSTAGLANDIN G/H SYNTHASE"/>
    <property type="match status" value="1"/>
</dbReference>
<dbReference type="GO" id="GO:0016702">
    <property type="term" value="F:oxidoreductase activity, acting on single donors with incorporation of molecular oxygen, incorporation of two atoms of oxygen"/>
    <property type="evidence" value="ECO:0007669"/>
    <property type="project" value="TreeGrafter"/>
</dbReference>
<dbReference type="Proteomes" id="UP000183454">
    <property type="component" value="Unassembled WGS sequence"/>
</dbReference>
<keyword evidence="4" id="KW-0560">Oxidoreductase</keyword>
<reference evidence="6 7" key="1">
    <citation type="submission" date="2016-10" db="EMBL/GenBank/DDBJ databases">
        <authorList>
            <person name="de Groot N.N."/>
        </authorList>
    </citation>
    <scope>NUCLEOTIDE SEQUENCE [LARGE SCALE GENOMIC DNA]</scope>
    <source>
        <strain evidence="6 7">Nm110</strain>
    </source>
</reference>
<dbReference type="InterPro" id="IPR010255">
    <property type="entry name" value="Haem_peroxidase_sf"/>
</dbReference>
<dbReference type="AlphaFoldDB" id="A0A1H2R088"/>
<gene>
    <name evidence="6" type="ORF">SAMN05421882_100375</name>
</gene>
<accession>A0A1H2R088</accession>
<dbReference type="GO" id="GO:0020037">
    <property type="term" value="F:heme binding"/>
    <property type="evidence" value="ECO:0007669"/>
    <property type="project" value="InterPro"/>
</dbReference>
<dbReference type="GO" id="GO:0006952">
    <property type="term" value="P:defense response"/>
    <property type="evidence" value="ECO:0007669"/>
    <property type="project" value="UniProtKB-KW"/>
</dbReference>
<dbReference type="GO" id="GO:0046872">
    <property type="term" value="F:metal ion binding"/>
    <property type="evidence" value="ECO:0007669"/>
    <property type="project" value="UniProtKB-KW"/>
</dbReference>
<dbReference type="GO" id="GO:0006631">
    <property type="term" value="P:fatty acid metabolic process"/>
    <property type="evidence" value="ECO:0007669"/>
    <property type="project" value="UniProtKB-ARBA"/>
</dbReference>
<keyword evidence="3" id="KW-0223">Dioxygenase</keyword>
<evidence type="ECO:0000313" key="7">
    <source>
        <dbReference type="Proteomes" id="UP000183454"/>
    </source>
</evidence>
<keyword evidence="2" id="KW-0611">Plant defense</keyword>
<protein>
    <submittedName>
        <fullName evidence="6">Animal haem peroxidase</fullName>
    </submittedName>
</protein>
<evidence type="ECO:0000256" key="5">
    <source>
        <dbReference type="ARBA" id="ARBA00023004"/>
    </source>
</evidence>
<dbReference type="GO" id="GO:0004601">
    <property type="term" value="F:peroxidase activity"/>
    <property type="evidence" value="ECO:0007669"/>
    <property type="project" value="UniProtKB-KW"/>
</dbReference>
<dbReference type="SUPFAM" id="SSF48113">
    <property type="entry name" value="Heme-dependent peroxidases"/>
    <property type="match status" value="1"/>
</dbReference>
<keyword evidence="6" id="KW-0575">Peroxidase</keyword>
<sequence length="972" mass="111308">MDTCFHDRSNYYLIYPYFRCCRSSLLSAMAGLLLLSGCNTWDSELSCFEILLQGDIQHVAQTREQRFLGKVPEKRAHCLGGDRAVTLNQSPWLDWPNFWATGDGSSLFPLTLLDGTFFGPNARGINGALYELELQRIELIKFNLFDNNGTYQAYITGRDGKAGPMLQAWPEMQLPPTHLNYQDVESEQKQVCRGDLIRFRTVTGICNDIYNPLMGSTHQLFARNVQFDTTFPDLGLHELTRNRHGERLALLKPDPQVISRKILTRMQSHPDKCQNGYGLLNSPEEAECDYKKAPTFNVLAAFWIQFMTHDWFSNVDEESSQPEWMKVGCATQRVDNSEQPLTVEEVTQLGCRPDDRINVAPVADDTPPESFMHNDQTYLTRAPKTTRNHVTAWWDASQLYGYDERSSQRVKRDPGDPAKILLVPVREGGGEGDKDGYLPIFDASDPIKPEWSGQESTAFPDNWSFGLSFFHNVFAREHNAFVDEFHKQVAKTPDADSGLRNPGRPEVIIRYQDVTPDELFNVARLVVSAEIAKIHTIEWTTQLLYNEPLYRGMNANWHGLFHEHTAVSEALREIIRQLDDVDAANNSLYTVFAVGAGIFGLGNHRYEGTSFYSLVDRSRKDLWTLSSDDDINGGVNHFGSPFNFPEEFITVYRLHPLLPDLIEYREWNKDPNVIQQKIPIIDTFRGRATEAIRQKGLANWALSMGRQRAGELTLQNHPQFLQNLKMPHLQSFTQQIDIAALDLLRDRERGIPRYNEFRRQYGLKQLTRFEDFIDPRLPENSPARREQEQLVKTLREVYGQHRCDESKQITNAQLNNDNSPINDCLGHPNGSLIDNIEDVDTMVGWLAEFKRPHGFAISETQFVVFILNASRRLFSDRFFTSSFRPEFYSTLGVEWVMHNGPGPEKMEQGMSNGHQQPVSPLKRVLLRTLPELEDELAGVMNVFDPWARDRGKYYSTEWEPRRGAEGDSAFAK</sequence>
<evidence type="ECO:0000256" key="2">
    <source>
        <dbReference type="ARBA" id="ARBA00022821"/>
    </source>
</evidence>
<evidence type="ECO:0000256" key="4">
    <source>
        <dbReference type="ARBA" id="ARBA00023002"/>
    </source>
</evidence>
<dbReference type="GO" id="GO:0006979">
    <property type="term" value="P:response to oxidative stress"/>
    <property type="evidence" value="ECO:0007669"/>
    <property type="project" value="InterPro"/>
</dbReference>
<dbReference type="InterPro" id="IPR019791">
    <property type="entry name" value="Haem_peroxidase_animal"/>
</dbReference>
<evidence type="ECO:0000256" key="1">
    <source>
        <dbReference type="ARBA" id="ARBA00022723"/>
    </source>
</evidence>